<organism evidence="2 3">
    <name type="scientific">Microseira wollei NIES-4236</name>
    <dbReference type="NCBI Taxonomy" id="2530354"/>
    <lineage>
        <taxon>Bacteria</taxon>
        <taxon>Bacillati</taxon>
        <taxon>Cyanobacteriota</taxon>
        <taxon>Cyanophyceae</taxon>
        <taxon>Oscillatoriophycideae</taxon>
        <taxon>Aerosakkonematales</taxon>
        <taxon>Aerosakkonemataceae</taxon>
        <taxon>Microseira</taxon>
    </lineage>
</organism>
<keyword evidence="3" id="KW-1185">Reference proteome</keyword>
<accession>A0AAV3WEK5</accession>
<evidence type="ECO:0000313" key="3">
    <source>
        <dbReference type="Proteomes" id="UP001050975"/>
    </source>
</evidence>
<reference evidence="2" key="1">
    <citation type="submission" date="2019-10" db="EMBL/GenBank/DDBJ databases">
        <title>Draft genome sequece of Microseira wollei NIES-4236.</title>
        <authorList>
            <person name="Yamaguchi H."/>
            <person name="Suzuki S."/>
            <person name="Kawachi M."/>
        </authorList>
    </citation>
    <scope>NUCLEOTIDE SEQUENCE</scope>
    <source>
        <strain evidence="2">NIES-4236</strain>
    </source>
</reference>
<dbReference type="AlphaFoldDB" id="A0AAV3WEK5"/>
<gene>
    <name evidence="2" type="ORF">MiSe_04540</name>
</gene>
<proteinExistence type="predicted"/>
<name>A0AAV3WEK5_9CYAN</name>
<evidence type="ECO:0000313" key="2">
    <source>
        <dbReference type="EMBL" id="GET35709.1"/>
    </source>
</evidence>
<evidence type="ECO:0000256" key="1">
    <source>
        <dbReference type="SAM" id="MobiDB-lite"/>
    </source>
</evidence>
<protein>
    <submittedName>
        <fullName evidence="2">Uncharacterized protein</fullName>
    </submittedName>
</protein>
<dbReference type="EMBL" id="BLAY01000003">
    <property type="protein sequence ID" value="GET35709.1"/>
    <property type="molecule type" value="Genomic_DNA"/>
</dbReference>
<sequence>MDGGNGNITLGGNGSQGDATLLDPEGKQSVHIDGGNGNITMGGNGHNGDIRLLNSAGQVMVHIDGGTGDILVGGASLKPADFVFAANYDLPTLSDVQGFIRKHGHLPNIQSGEQMKNSGINIPEFAMNLLQKLEELTLYLIHQDNTIREQQQRIEQLENRVAK</sequence>
<feature type="region of interest" description="Disordered" evidence="1">
    <location>
        <begin position="1"/>
        <end position="40"/>
    </location>
</feature>
<dbReference type="Proteomes" id="UP001050975">
    <property type="component" value="Unassembled WGS sequence"/>
</dbReference>
<comment type="caution">
    <text evidence="2">The sequence shown here is derived from an EMBL/GenBank/DDBJ whole genome shotgun (WGS) entry which is preliminary data.</text>
</comment>
<feature type="compositionally biased region" description="Gly residues" evidence="1">
    <location>
        <begin position="1"/>
        <end position="15"/>
    </location>
</feature>